<feature type="binding site" evidence="6">
    <location>
        <begin position="287"/>
        <end position="290"/>
    </location>
    <ligand>
        <name>ATP</name>
        <dbReference type="ChEBI" id="CHEBI:30616"/>
    </ligand>
</feature>
<dbReference type="eggNOG" id="COG1077">
    <property type="taxonomic scope" value="Bacteria"/>
</dbReference>
<evidence type="ECO:0000256" key="6">
    <source>
        <dbReference type="HAMAP-Rule" id="MF_02207"/>
    </source>
</evidence>
<dbReference type="GO" id="GO:0005524">
    <property type="term" value="F:ATP binding"/>
    <property type="evidence" value="ECO:0007669"/>
    <property type="project" value="UniProtKB-KW"/>
</dbReference>
<evidence type="ECO:0000256" key="4">
    <source>
        <dbReference type="ARBA" id="ARBA00022960"/>
    </source>
</evidence>
<proteinExistence type="inferred from homology"/>
<evidence type="ECO:0000256" key="5">
    <source>
        <dbReference type="ARBA" id="ARBA00023458"/>
    </source>
</evidence>
<dbReference type="AlphaFoldDB" id="D1CDH8"/>
<dbReference type="SUPFAM" id="SSF53067">
    <property type="entry name" value="Actin-like ATPase domain"/>
    <property type="match status" value="2"/>
</dbReference>
<comment type="subunit">
    <text evidence="6">Forms polymers.</text>
</comment>
<keyword evidence="3 6" id="KW-0067">ATP-binding</keyword>
<evidence type="ECO:0000313" key="8">
    <source>
        <dbReference type="Proteomes" id="UP000000323"/>
    </source>
</evidence>
<dbReference type="InterPro" id="IPR004753">
    <property type="entry name" value="MreB"/>
</dbReference>
<keyword evidence="2 6" id="KW-0547">Nucleotide-binding</keyword>
<keyword evidence="4 6" id="KW-0133">Cell shape</keyword>
<evidence type="ECO:0000256" key="2">
    <source>
        <dbReference type="ARBA" id="ARBA00022741"/>
    </source>
</evidence>
<protein>
    <recommendedName>
        <fullName evidence="6">Cell shape-determining protein MreB</fullName>
    </recommendedName>
</protein>
<comment type="subcellular location">
    <subcellularLocation>
        <location evidence="6">Cytoplasm</location>
    </subcellularLocation>
    <text evidence="6">Membrane-associated.</text>
</comment>
<keyword evidence="1 6" id="KW-0963">Cytoplasm</keyword>
<dbReference type="GO" id="GO:0000902">
    <property type="term" value="P:cell morphogenesis"/>
    <property type="evidence" value="ECO:0007669"/>
    <property type="project" value="InterPro"/>
</dbReference>
<dbReference type="HOGENOM" id="CLU_052037_0_0_0"/>
<dbReference type="NCBIfam" id="TIGR00904">
    <property type="entry name" value="mreB"/>
    <property type="match status" value="1"/>
</dbReference>
<accession>D1CDH8</accession>
<dbReference type="PANTHER" id="PTHR42749">
    <property type="entry name" value="CELL SHAPE-DETERMINING PROTEIN MREB"/>
    <property type="match status" value="1"/>
</dbReference>
<dbReference type="NCBIfam" id="NF010539">
    <property type="entry name" value="PRK13927.1"/>
    <property type="match status" value="1"/>
</dbReference>
<dbReference type="PANTHER" id="PTHR42749:SF1">
    <property type="entry name" value="CELL SHAPE-DETERMINING PROTEIN MREB"/>
    <property type="match status" value="1"/>
</dbReference>
<feature type="binding site" evidence="6">
    <location>
        <begin position="13"/>
        <end position="15"/>
    </location>
    <ligand>
        <name>ATP</name>
        <dbReference type="ChEBI" id="CHEBI:30616"/>
    </ligand>
</feature>
<dbReference type="InterPro" id="IPR043129">
    <property type="entry name" value="ATPase_NBD"/>
</dbReference>
<sequence>MVFSKRIGIDLGTANVLVYVKGRGIVIKEPSVVAVSTKDGSIKAVGAEARDMLGRTPETIEVVRPMKDGVIADYVITEEMLRHFIGKAAGRFSLGGPEVMVCVPGGVTTVEMRAVRDAALNAGAKHAWLIREPLAAALGAGIPVSAPSGNMVIDIGGGTTEVAVISLNGIVVGNSVRLGGNHIDEEIMNYMKRSYGLIIGDRTAEEIKIEIGSAVPLPEEEKKTMNVKGRDQVTGLPRTVTVTSDEITEAIAEPLDSIVNAVLVVLEETPPELMSDIIDKGMVLAGGGALLRGMDKLLAERTGIPCCIAENPLDCVAIGTGMALEHLDVLRDSLIED</sequence>
<dbReference type="RefSeq" id="WP_012874019.1">
    <property type="nucleotide sequence ID" value="NC_013525.1"/>
</dbReference>
<dbReference type="Proteomes" id="UP000000323">
    <property type="component" value="Chromosome 1"/>
</dbReference>
<dbReference type="EMBL" id="CP001825">
    <property type="protein sequence ID" value="ACZ40984.1"/>
    <property type="molecule type" value="Genomic_DNA"/>
</dbReference>
<dbReference type="PRINTS" id="PR01652">
    <property type="entry name" value="SHAPEPROTEIN"/>
</dbReference>
<dbReference type="Pfam" id="PF06723">
    <property type="entry name" value="MreB_Mbl"/>
    <property type="match status" value="1"/>
</dbReference>
<keyword evidence="8" id="KW-1185">Reference proteome</keyword>
<reference evidence="8" key="1">
    <citation type="journal article" date="2010" name="Stand. Genomic Sci.">
        <title>Complete genome sequence of 'Thermobaculum terrenum' type strain (YNP1).</title>
        <authorList>
            <person name="Kiss H."/>
            <person name="Cleland D."/>
            <person name="Lapidus A."/>
            <person name="Lucas S."/>
            <person name="Glavina Del Rio T."/>
            <person name="Nolan M."/>
            <person name="Tice H."/>
            <person name="Han C."/>
            <person name="Goodwin L."/>
            <person name="Pitluck S."/>
            <person name="Liolios K."/>
            <person name="Ivanova N."/>
            <person name="Mavromatis K."/>
            <person name="Ovchinnikova G."/>
            <person name="Pati A."/>
            <person name="Chen A."/>
            <person name="Palaniappan K."/>
            <person name="Land M."/>
            <person name="Hauser L."/>
            <person name="Chang Y."/>
            <person name="Jeffries C."/>
            <person name="Lu M."/>
            <person name="Brettin T."/>
            <person name="Detter J."/>
            <person name="Goker M."/>
            <person name="Tindall B."/>
            <person name="Beck B."/>
            <person name="McDermott T."/>
            <person name="Woyke T."/>
            <person name="Bristow J."/>
            <person name="Eisen J."/>
            <person name="Markowitz V."/>
            <person name="Hugenholtz P."/>
            <person name="Kyrpides N."/>
            <person name="Klenk H."/>
            <person name="Cheng J."/>
        </authorList>
    </citation>
    <scope>NUCLEOTIDE SEQUENCE [LARGE SCALE GENOMIC DNA]</scope>
    <source>
        <strain evidence="8">ATCC BAA-798 / YNP1</strain>
    </source>
</reference>
<dbReference type="HAMAP" id="MF_02207">
    <property type="entry name" value="MreB"/>
    <property type="match status" value="1"/>
</dbReference>
<feature type="binding site" evidence="6">
    <location>
        <begin position="157"/>
        <end position="159"/>
    </location>
    <ligand>
        <name>ATP</name>
        <dbReference type="ChEBI" id="CHEBI:30616"/>
    </ligand>
</feature>
<evidence type="ECO:0000313" key="7">
    <source>
        <dbReference type="EMBL" id="ACZ40984.1"/>
    </source>
</evidence>
<dbReference type="Gene3D" id="3.30.420.40">
    <property type="match status" value="3"/>
</dbReference>
<evidence type="ECO:0000256" key="1">
    <source>
        <dbReference type="ARBA" id="ARBA00022490"/>
    </source>
</evidence>
<dbReference type="GO" id="GO:0008360">
    <property type="term" value="P:regulation of cell shape"/>
    <property type="evidence" value="ECO:0007669"/>
    <property type="project" value="UniProtKB-UniRule"/>
</dbReference>
<dbReference type="GO" id="GO:0005737">
    <property type="term" value="C:cytoplasm"/>
    <property type="evidence" value="ECO:0007669"/>
    <property type="project" value="UniProtKB-SubCell"/>
</dbReference>
<gene>
    <name evidence="6" type="primary">mreB</name>
    <name evidence="7" type="ordered locus">Tter_0061</name>
</gene>
<feature type="binding site" evidence="6">
    <location>
        <begin position="205"/>
        <end position="208"/>
    </location>
    <ligand>
        <name>ATP</name>
        <dbReference type="ChEBI" id="CHEBI:30616"/>
    </ligand>
</feature>
<dbReference type="STRING" id="525904.Tter_0061"/>
<dbReference type="InterPro" id="IPR056546">
    <property type="entry name" value="MreB_MamK-like"/>
</dbReference>
<dbReference type="KEGG" id="ttr:Tter_0061"/>
<evidence type="ECO:0000256" key="3">
    <source>
        <dbReference type="ARBA" id="ARBA00022840"/>
    </source>
</evidence>
<organism evidence="7 8">
    <name type="scientific">Thermobaculum terrenum (strain ATCC BAA-798 / CCMEE 7001 / YNP1)</name>
    <dbReference type="NCBI Taxonomy" id="525904"/>
    <lineage>
        <taxon>Bacteria</taxon>
        <taxon>Bacillati</taxon>
        <taxon>Chloroflexota</taxon>
        <taxon>Chloroflexia</taxon>
        <taxon>Candidatus Thermobaculales</taxon>
        <taxon>Candidatus Thermobaculaceae</taxon>
        <taxon>Thermobaculum</taxon>
    </lineage>
</organism>
<name>D1CDH8_THET1</name>
<dbReference type="CDD" id="cd10225">
    <property type="entry name" value="ASKHA_NBD_MreB-like"/>
    <property type="match status" value="1"/>
</dbReference>
<comment type="function">
    <text evidence="6">Forms membrane-associated dynamic filaments that are essential for cell shape determination. Acts by regulating cell wall synthesis and cell elongation, and thus cell shape. A feedback loop between cell geometry and MreB localization may maintain elongated cell shape by targeting cell wall growth to regions of negative cell wall curvature.</text>
</comment>
<comment type="similarity">
    <text evidence="5 6">Belongs to the FtsA/MreB family.</text>
</comment>
<dbReference type="OrthoDB" id="9768127at2"/>